<dbReference type="InterPro" id="IPR018086">
    <property type="entry name" value="NADH_UbQ_OxRdtase_su1_CS"/>
</dbReference>
<protein>
    <recommendedName>
        <fullName evidence="5">NADH-quinone oxidoreductase subunit H</fullName>
        <ecNumber evidence="5">7.1.1.-</ecNumber>
    </recommendedName>
    <alternativeName>
        <fullName evidence="5">NADH dehydrogenase I subunit H</fullName>
    </alternativeName>
    <alternativeName>
        <fullName evidence="5">NDH-1 subunit H</fullName>
    </alternativeName>
</protein>
<dbReference type="AlphaFoldDB" id="A0A6J4MCZ5"/>
<evidence type="ECO:0000256" key="4">
    <source>
        <dbReference type="ARBA" id="ARBA00023136"/>
    </source>
</evidence>
<comment type="catalytic activity">
    <reaction evidence="5">
        <text>a quinone + NADH + 5 H(+)(in) = a quinol + NAD(+) + 4 H(+)(out)</text>
        <dbReference type="Rhea" id="RHEA:57888"/>
        <dbReference type="ChEBI" id="CHEBI:15378"/>
        <dbReference type="ChEBI" id="CHEBI:24646"/>
        <dbReference type="ChEBI" id="CHEBI:57540"/>
        <dbReference type="ChEBI" id="CHEBI:57945"/>
        <dbReference type="ChEBI" id="CHEBI:132124"/>
    </reaction>
</comment>
<dbReference type="GO" id="GO:0005886">
    <property type="term" value="C:plasma membrane"/>
    <property type="evidence" value="ECO:0007669"/>
    <property type="project" value="UniProtKB-SubCell"/>
</dbReference>
<gene>
    <name evidence="5" type="primary">nuoH</name>
    <name evidence="7" type="ORF">AVDCRST_MAG40-3181</name>
</gene>
<feature type="transmembrane region" description="Helical" evidence="5">
    <location>
        <begin position="66"/>
        <end position="89"/>
    </location>
</feature>
<keyword evidence="2 5" id="KW-0812">Transmembrane</keyword>
<feature type="transmembrane region" description="Helical" evidence="5">
    <location>
        <begin position="101"/>
        <end position="126"/>
    </location>
</feature>
<evidence type="ECO:0000313" key="7">
    <source>
        <dbReference type="EMBL" id="CAA9356117.1"/>
    </source>
</evidence>
<keyword evidence="5" id="KW-1278">Translocase</keyword>
<dbReference type="GO" id="GO:0048038">
    <property type="term" value="F:quinone binding"/>
    <property type="evidence" value="ECO:0007669"/>
    <property type="project" value="UniProtKB-KW"/>
</dbReference>
<comment type="subcellular location">
    <subcellularLocation>
        <location evidence="5 6">Cell membrane</location>
        <topology evidence="5 6">Multi-pass membrane protein</topology>
    </subcellularLocation>
    <subcellularLocation>
        <location evidence="1">Membrane</location>
        <topology evidence="1">Multi-pass membrane protein</topology>
    </subcellularLocation>
</comment>
<keyword evidence="5" id="KW-1003">Cell membrane</keyword>
<dbReference type="PANTHER" id="PTHR11432">
    <property type="entry name" value="NADH DEHYDROGENASE SUBUNIT 1"/>
    <property type="match status" value="1"/>
</dbReference>
<dbReference type="EMBL" id="CADCTX010000874">
    <property type="protein sequence ID" value="CAA9356117.1"/>
    <property type="molecule type" value="Genomic_DNA"/>
</dbReference>
<sequence length="413" mass="45123">MKLIVAFTVYMVGVALLTLAERKVSAWIQDRIGPNRVGKGWLQPAADGVKNFMKEESAPAGVNKTLFTLAPMLAFAPALVTWAVIPFGAPWASPWGRIEMVLADLPVGFLFTLAISSLGVYGIVLAGWASNNKYSLLGGLRSSAQLISYEIALGMSTIPVLILAGNVTLNTIVRQQASSVWNVLSLTIAFFVFLVAALAETNRLPFDLPEAESELIAGYHTEYSAMKFSLFFIAEYANMVTQSALLATLFLGGWDIPFMTRDNAGEAVGGLWVLLSVLVFLAKTLFFLFFYMWLRWTLPRFRYDQLMSLGWKFMLPLALAYIVIVASAVLALDYLAVPRDWRFGLSMFAMNVVLVGIVFVILDRGRIISPASSQASTQEIGRLRARAGARGSLIGPAETRELLPSAATQVVGD</sequence>
<comment type="caution">
    <text evidence="5">Lacks conserved residue(s) required for the propagation of feature annotation.</text>
</comment>
<feature type="transmembrane region" description="Helical" evidence="5">
    <location>
        <begin position="179"/>
        <end position="199"/>
    </location>
</feature>
<dbReference type="GO" id="GO:0016655">
    <property type="term" value="F:oxidoreductase activity, acting on NAD(P)H, quinone or similar compound as acceptor"/>
    <property type="evidence" value="ECO:0007669"/>
    <property type="project" value="UniProtKB-UniRule"/>
</dbReference>
<feature type="transmembrane region" description="Helical" evidence="5">
    <location>
        <begin position="343"/>
        <end position="362"/>
    </location>
</feature>
<comment type="subunit">
    <text evidence="5">NDH-1 is composed of 14 different subunits. Subunits NuoA, H, J, K, L, M, N constitute the membrane sector of the complex.</text>
</comment>
<reference evidence="7" key="1">
    <citation type="submission" date="2020-02" db="EMBL/GenBank/DDBJ databases">
        <authorList>
            <person name="Meier V. D."/>
        </authorList>
    </citation>
    <scope>NUCLEOTIDE SEQUENCE</scope>
    <source>
        <strain evidence="7">AVDCRST_MAG40</strain>
    </source>
</reference>
<feature type="transmembrane region" description="Helical" evidence="5">
    <location>
        <begin position="146"/>
        <end position="167"/>
    </location>
</feature>
<dbReference type="PANTHER" id="PTHR11432:SF3">
    <property type="entry name" value="NADH-UBIQUINONE OXIDOREDUCTASE CHAIN 1"/>
    <property type="match status" value="1"/>
</dbReference>
<dbReference type="HAMAP" id="MF_01350">
    <property type="entry name" value="NDH1_NuoH"/>
    <property type="match status" value="1"/>
</dbReference>
<evidence type="ECO:0000256" key="1">
    <source>
        <dbReference type="ARBA" id="ARBA00004141"/>
    </source>
</evidence>
<dbReference type="GO" id="GO:0009060">
    <property type="term" value="P:aerobic respiration"/>
    <property type="evidence" value="ECO:0007669"/>
    <property type="project" value="TreeGrafter"/>
</dbReference>
<evidence type="ECO:0000256" key="6">
    <source>
        <dbReference type="RuleBase" id="RU000471"/>
    </source>
</evidence>
<comment type="similarity">
    <text evidence="5 6">Belongs to the complex I subunit 1 family.</text>
</comment>
<keyword evidence="4 5" id="KW-0472">Membrane</keyword>
<keyword evidence="5 7" id="KW-0830">Ubiquinone</keyword>
<dbReference type="GO" id="GO:0003954">
    <property type="term" value="F:NADH dehydrogenase activity"/>
    <property type="evidence" value="ECO:0007669"/>
    <property type="project" value="TreeGrafter"/>
</dbReference>
<dbReference type="InterPro" id="IPR001694">
    <property type="entry name" value="NADH_UbQ_OxRdtase_su1/FPO"/>
</dbReference>
<evidence type="ECO:0000256" key="3">
    <source>
        <dbReference type="ARBA" id="ARBA00022989"/>
    </source>
</evidence>
<dbReference type="Pfam" id="PF00146">
    <property type="entry name" value="NADHdh"/>
    <property type="match status" value="1"/>
</dbReference>
<dbReference type="NCBIfam" id="NF004741">
    <property type="entry name" value="PRK06076.1-2"/>
    <property type="match status" value="1"/>
</dbReference>
<feature type="transmembrane region" description="Helical" evidence="5">
    <location>
        <begin position="315"/>
        <end position="337"/>
    </location>
</feature>
<accession>A0A6J4MCZ5</accession>
<feature type="transmembrane region" description="Helical" evidence="5">
    <location>
        <begin position="271"/>
        <end position="294"/>
    </location>
</feature>
<dbReference type="PROSITE" id="PS00668">
    <property type="entry name" value="COMPLEX1_ND1_2"/>
    <property type="match status" value="1"/>
</dbReference>
<evidence type="ECO:0000256" key="5">
    <source>
        <dbReference type="HAMAP-Rule" id="MF_01350"/>
    </source>
</evidence>
<name>A0A6J4MCZ5_9BACT</name>
<comment type="function">
    <text evidence="5">NDH-1 shuttles electrons from NADH, via FMN and iron-sulfur (Fe-S) centers, to quinones in the respiratory chain. The immediate electron acceptor for the enzyme in this species is believed to be ubiquinone. Couples the redox reaction to proton translocation (for every two electrons transferred, four hydrogen ions are translocated across the cytoplasmic membrane), and thus conserves the redox energy in a proton gradient. This subunit may bind ubiquinone.</text>
</comment>
<proteinExistence type="inferred from homology"/>
<keyword evidence="3 5" id="KW-1133">Transmembrane helix</keyword>
<evidence type="ECO:0000256" key="2">
    <source>
        <dbReference type="ARBA" id="ARBA00022692"/>
    </source>
</evidence>
<organism evidence="7">
    <name type="scientific">uncultured Gemmatimonadaceae bacterium</name>
    <dbReference type="NCBI Taxonomy" id="246130"/>
    <lineage>
        <taxon>Bacteria</taxon>
        <taxon>Pseudomonadati</taxon>
        <taxon>Gemmatimonadota</taxon>
        <taxon>Gemmatimonadia</taxon>
        <taxon>Gemmatimonadales</taxon>
        <taxon>Gemmatimonadaceae</taxon>
        <taxon>environmental samples</taxon>
    </lineage>
</organism>
<keyword evidence="7" id="KW-0560">Oxidoreductase</keyword>
<keyword evidence="5 6" id="KW-0520">NAD</keyword>
<dbReference type="EC" id="7.1.1.-" evidence="5"/>
<keyword evidence="5" id="KW-0874">Quinone</keyword>